<dbReference type="InterPro" id="IPR012337">
    <property type="entry name" value="RNaseH-like_sf"/>
</dbReference>
<feature type="domain" description="hAT-like transposase RNase-H fold" evidence="1">
    <location>
        <begin position="2"/>
        <end position="57"/>
    </location>
</feature>
<evidence type="ECO:0000313" key="3">
    <source>
        <dbReference type="Proteomes" id="UP001291926"/>
    </source>
</evidence>
<reference evidence="2 3" key="1">
    <citation type="journal article" date="2023" name="bioRxiv">
        <title>Genome report: Whole genome sequence and annotation of Penstemon davidsonii.</title>
        <authorList>
            <person name="Ostevik K.L."/>
            <person name="Alabady M."/>
            <person name="Zhang M."/>
            <person name="Rausher M.D."/>
        </authorList>
    </citation>
    <scope>NUCLEOTIDE SEQUENCE [LARGE SCALE GENOMIC DNA]</scope>
    <source>
        <strain evidence="2">DNT005</strain>
        <tissue evidence="2">Whole leaf</tissue>
    </source>
</reference>
<evidence type="ECO:0000259" key="1">
    <source>
        <dbReference type="Pfam" id="PF14372"/>
    </source>
</evidence>
<dbReference type="PANTHER" id="PTHR23272:SF184">
    <property type="entry name" value="OS03G0311250 PROTEIN"/>
    <property type="match status" value="1"/>
</dbReference>
<dbReference type="PANTHER" id="PTHR23272">
    <property type="entry name" value="BED FINGER-RELATED"/>
    <property type="match status" value="1"/>
</dbReference>
<dbReference type="SUPFAM" id="SSF53098">
    <property type="entry name" value="Ribonuclease H-like"/>
    <property type="match status" value="1"/>
</dbReference>
<keyword evidence="3" id="KW-1185">Reference proteome</keyword>
<sequence>MNKILYYAAILDPRRKIAYLEFTFRELFPGTKVDGSPNYKEFIDKVTFGFEELFNEYKKIYDNATPTSQCAKSRGSTSTGFPEHDEFDCESEMYNLDSQFEMLRKGKEKVIKSELDKYLSEDCEPLVDTFDKLSWWKVETHRSNFIEDEVVFLMHLVVLCLLKLPKL</sequence>
<dbReference type="Pfam" id="PF14372">
    <property type="entry name" value="hAT-like_RNase-H"/>
    <property type="match status" value="1"/>
</dbReference>
<gene>
    <name evidence="2" type="ORF">RD792_003545</name>
</gene>
<accession>A0ABR0DU44</accession>
<comment type="caution">
    <text evidence="2">The sequence shown here is derived from an EMBL/GenBank/DDBJ whole genome shotgun (WGS) entry which is preliminary data.</text>
</comment>
<name>A0ABR0DU44_9LAMI</name>
<dbReference type="Proteomes" id="UP001291926">
    <property type="component" value="Unassembled WGS sequence"/>
</dbReference>
<proteinExistence type="predicted"/>
<dbReference type="InterPro" id="IPR025525">
    <property type="entry name" value="hAT-like_transposase_RNase-H"/>
</dbReference>
<protein>
    <recommendedName>
        <fullName evidence="1">hAT-like transposase RNase-H fold domain-containing protein</fullName>
    </recommendedName>
</protein>
<evidence type="ECO:0000313" key="2">
    <source>
        <dbReference type="EMBL" id="KAK4492725.1"/>
    </source>
</evidence>
<dbReference type="EMBL" id="JAYDYQ010001087">
    <property type="protein sequence ID" value="KAK4492725.1"/>
    <property type="molecule type" value="Genomic_DNA"/>
</dbReference>
<organism evidence="2 3">
    <name type="scientific">Penstemon davidsonii</name>
    <dbReference type="NCBI Taxonomy" id="160366"/>
    <lineage>
        <taxon>Eukaryota</taxon>
        <taxon>Viridiplantae</taxon>
        <taxon>Streptophyta</taxon>
        <taxon>Embryophyta</taxon>
        <taxon>Tracheophyta</taxon>
        <taxon>Spermatophyta</taxon>
        <taxon>Magnoliopsida</taxon>
        <taxon>eudicotyledons</taxon>
        <taxon>Gunneridae</taxon>
        <taxon>Pentapetalae</taxon>
        <taxon>asterids</taxon>
        <taxon>lamiids</taxon>
        <taxon>Lamiales</taxon>
        <taxon>Plantaginaceae</taxon>
        <taxon>Cheloneae</taxon>
        <taxon>Penstemon</taxon>
    </lineage>
</organism>